<protein>
    <submittedName>
        <fullName evidence="3">Uncharacterized protein</fullName>
    </submittedName>
</protein>
<reference evidence="3" key="1">
    <citation type="submission" date="2023-04" db="EMBL/GenBank/DDBJ databases">
        <title>Black Yeasts Isolated from many extreme environments.</title>
        <authorList>
            <person name="Coleine C."/>
            <person name="Stajich J.E."/>
            <person name="Selbmann L."/>
        </authorList>
    </citation>
    <scope>NUCLEOTIDE SEQUENCE</scope>
    <source>
        <strain evidence="3">CCFEE 5312</strain>
    </source>
</reference>
<gene>
    <name evidence="3" type="ORF">LTR09_007690</name>
</gene>
<sequence length="832" mass="90412">MKAVLLATALGAATAAAAPASKPPTLLQRTACILNFKPFGHHFCPHNNARDVEKRADVPMVQWTSVPGPPAEVPYTRNYYAVVPSVAPPAGVIPIMEWTTVPTAGEQPQEAPVTNVYQVANPTAGAEKRSPQEKFDAPLISFVTAGTPAETAATTVDYYPAVQTTEYVTNTYEVANPHPSVVSEIEKRQKPVTNTYEVANPAPIAASELEKRQEGVYPTNTYEVANLPPTAASDVEKRQEGVYPTNVYEVANLSPTAASEVEKRQEGVYPTNVYEVANPTPTVEKRQEEEYVTNVYEVANPTPTVEKRQEGVYPTNTYEVANLTPNTVEKRQEQEYVTNVYEVANPTPTSMPAGHVKRAEGGDADPADMMSTLTSVFTPAYKAVSWIQEMYSDLFADMYSAKEVAAKDWKAMETTIEHRWNATKDEVDERWAALKAGVLDVMGADEAAAKAGKGQNRKLGRRGNHVYIPGMPAGCYSRHGYDGMTLEEREKGCQPFFDAIANGGEGQNQKVGRRGNDLYTPGPDFDCLSRGPDYDNMTPAEQEEWCQCFSLAVAGAADGQELQSRGVEPPLGGTWTCGVFSGALSAPSAVESSRTEALERRSVPAALRPSPNDDDATAVAEEGPKPELTDLEKELKGKFVCSQIHETLYDHTCTDDEIVPIFPPSELEARDDASIPIGATMPQDPKAGDEAHTGPSWWPQAQNSNDASEQLDDFSAELREARKSAHFEKQIAAFFQEAGKKAQQQKSSDAAVDADAHAHADGKDKVLLHLGTLPSLPGLPILWPKFVPGPQDHQMVEPGSLAESVWEHGQEKVGEEKVGEEKAKMVMGGIDH</sequence>
<feature type="chain" id="PRO_5042579997" evidence="2">
    <location>
        <begin position="18"/>
        <end position="832"/>
    </location>
</feature>
<comment type="caution">
    <text evidence="3">The sequence shown here is derived from an EMBL/GenBank/DDBJ whole genome shotgun (WGS) entry which is preliminary data.</text>
</comment>
<dbReference type="EMBL" id="JAWDJX010000027">
    <property type="protein sequence ID" value="KAK3051294.1"/>
    <property type="molecule type" value="Genomic_DNA"/>
</dbReference>
<proteinExistence type="predicted"/>
<organism evidence="3 4">
    <name type="scientific">Extremus antarcticus</name>
    <dbReference type="NCBI Taxonomy" id="702011"/>
    <lineage>
        <taxon>Eukaryota</taxon>
        <taxon>Fungi</taxon>
        <taxon>Dikarya</taxon>
        <taxon>Ascomycota</taxon>
        <taxon>Pezizomycotina</taxon>
        <taxon>Dothideomycetes</taxon>
        <taxon>Dothideomycetidae</taxon>
        <taxon>Mycosphaerellales</taxon>
        <taxon>Extremaceae</taxon>
        <taxon>Extremus</taxon>
    </lineage>
</organism>
<dbReference type="AlphaFoldDB" id="A0AAJ0G7N3"/>
<keyword evidence="4" id="KW-1185">Reference proteome</keyword>
<accession>A0AAJ0G7N3</accession>
<evidence type="ECO:0000313" key="4">
    <source>
        <dbReference type="Proteomes" id="UP001271007"/>
    </source>
</evidence>
<name>A0AAJ0G7N3_9PEZI</name>
<evidence type="ECO:0000256" key="2">
    <source>
        <dbReference type="SAM" id="SignalP"/>
    </source>
</evidence>
<feature type="region of interest" description="Disordered" evidence="1">
    <location>
        <begin position="591"/>
        <end position="631"/>
    </location>
</feature>
<evidence type="ECO:0000313" key="3">
    <source>
        <dbReference type="EMBL" id="KAK3051294.1"/>
    </source>
</evidence>
<evidence type="ECO:0000256" key="1">
    <source>
        <dbReference type="SAM" id="MobiDB-lite"/>
    </source>
</evidence>
<feature type="compositionally biased region" description="Basic and acidic residues" evidence="1">
    <location>
        <begin position="593"/>
        <end position="602"/>
    </location>
</feature>
<dbReference type="Proteomes" id="UP001271007">
    <property type="component" value="Unassembled WGS sequence"/>
</dbReference>
<feature type="signal peptide" evidence="2">
    <location>
        <begin position="1"/>
        <end position="17"/>
    </location>
</feature>
<feature type="compositionally biased region" description="Basic and acidic residues" evidence="1">
    <location>
        <begin position="622"/>
        <end position="631"/>
    </location>
</feature>
<keyword evidence="2" id="KW-0732">Signal</keyword>
<feature type="region of interest" description="Disordered" evidence="1">
    <location>
        <begin position="682"/>
        <end position="707"/>
    </location>
</feature>